<dbReference type="RefSeq" id="WP_380772426.1">
    <property type="nucleotide sequence ID" value="NZ_JBHUEO010000005.1"/>
</dbReference>
<keyword evidence="9 10" id="KW-0472">Membrane</keyword>
<dbReference type="EMBL" id="JBHUEO010000005">
    <property type="protein sequence ID" value="MFD1705890.1"/>
    <property type="molecule type" value="Genomic_DNA"/>
</dbReference>
<comment type="subcellular location">
    <subcellularLocation>
        <location evidence="2">Cell membrane</location>
        <topology evidence="2">Single-pass membrane protein</topology>
    </subcellularLocation>
</comment>
<dbReference type="Proteomes" id="UP001597301">
    <property type="component" value="Unassembled WGS sequence"/>
</dbReference>
<evidence type="ECO:0000256" key="8">
    <source>
        <dbReference type="ARBA" id="ARBA00022989"/>
    </source>
</evidence>
<evidence type="ECO:0000256" key="10">
    <source>
        <dbReference type="RuleBase" id="RU364125"/>
    </source>
</evidence>
<protein>
    <recommendedName>
        <fullName evidence="10">Flagellar protein FliL</fullName>
    </recommendedName>
</protein>
<dbReference type="PANTHER" id="PTHR35091">
    <property type="entry name" value="FLAGELLAR PROTEIN FLIL"/>
    <property type="match status" value="1"/>
</dbReference>
<evidence type="ECO:0000313" key="11">
    <source>
        <dbReference type="EMBL" id="MFD1705890.1"/>
    </source>
</evidence>
<dbReference type="PANTHER" id="PTHR35091:SF2">
    <property type="entry name" value="FLAGELLAR PROTEIN FLIL"/>
    <property type="match status" value="1"/>
</dbReference>
<keyword evidence="5 10" id="KW-0145">Chemotaxis</keyword>
<keyword evidence="8" id="KW-1133">Transmembrane helix</keyword>
<evidence type="ECO:0000256" key="4">
    <source>
        <dbReference type="ARBA" id="ARBA00022475"/>
    </source>
</evidence>
<keyword evidence="12" id="KW-1185">Reference proteome</keyword>
<sequence length="140" mass="15700">MKNSKILFFLSILLLGGAAGLLVYDRLDPGQKEASAEPSIDDVIETSVDIGEIATNLLDQRYVKISFMVQTDGKKAKSELEKRKFQAQNIIITELSDMKAEDLEGKKGKQSLEELIKVRMNEEMQQGKVVKVYITSYIIS</sequence>
<keyword evidence="4 10" id="KW-1003">Cell membrane</keyword>
<organism evidence="11 12">
    <name type="scientific">Siminovitchia sediminis</name>
    <dbReference type="NCBI Taxonomy" id="1274353"/>
    <lineage>
        <taxon>Bacteria</taxon>
        <taxon>Bacillati</taxon>
        <taxon>Bacillota</taxon>
        <taxon>Bacilli</taxon>
        <taxon>Bacillales</taxon>
        <taxon>Bacillaceae</taxon>
        <taxon>Siminovitchia</taxon>
    </lineage>
</organism>
<dbReference type="Pfam" id="PF03748">
    <property type="entry name" value="FliL"/>
    <property type="match status" value="1"/>
</dbReference>
<gene>
    <name evidence="11" type="primary">fliL</name>
    <name evidence="11" type="ORF">ACFSCZ_03880</name>
</gene>
<comment type="function">
    <text evidence="1 10">Controls the rotational direction of flagella during chemotaxis.</text>
</comment>
<evidence type="ECO:0000256" key="6">
    <source>
        <dbReference type="ARBA" id="ARBA00022692"/>
    </source>
</evidence>
<evidence type="ECO:0000313" key="12">
    <source>
        <dbReference type="Proteomes" id="UP001597301"/>
    </source>
</evidence>
<comment type="caution">
    <text evidence="11">The sequence shown here is derived from an EMBL/GenBank/DDBJ whole genome shotgun (WGS) entry which is preliminary data.</text>
</comment>
<keyword evidence="11" id="KW-0282">Flagellum</keyword>
<evidence type="ECO:0000256" key="7">
    <source>
        <dbReference type="ARBA" id="ARBA00022779"/>
    </source>
</evidence>
<evidence type="ECO:0000256" key="5">
    <source>
        <dbReference type="ARBA" id="ARBA00022500"/>
    </source>
</evidence>
<proteinExistence type="inferred from homology"/>
<keyword evidence="6" id="KW-0812">Transmembrane</keyword>
<keyword evidence="11" id="KW-0966">Cell projection</keyword>
<accession>A0ABW4KCG8</accession>
<keyword evidence="7 10" id="KW-0283">Flagellar rotation</keyword>
<comment type="similarity">
    <text evidence="3 10">Belongs to the FliL family.</text>
</comment>
<keyword evidence="11" id="KW-0969">Cilium</keyword>
<evidence type="ECO:0000256" key="9">
    <source>
        <dbReference type="ARBA" id="ARBA00023136"/>
    </source>
</evidence>
<reference evidence="12" key="1">
    <citation type="journal article" date="2019" name="Int. J. Syst. Evol. Microbiol.">
        <title>The Global Catalogue of Microorganisms (GCM) 10K type strain sequencing project: providing services to taxonomists for standard genome sequencing and annotation.</title>
        <authorList>
            <consortium name="The Broad Institute Genomics Platform"/>
            <consortium name="The Broad Institute Genome Sequencing Center for Infectious Disease"/>
            <person name="Wu L."/>
            <person name="Ma J."/>
        </authorList>
    </citation>
    <scope>NUCLEOTIDE SEQUENCE [LARGE SCALE GENOMIC DNA]</scope>
    <source>
        <strain evidence="12">CGMCC 1.12295</strain>
    </source>
</reference>
<evidence type="ECO:0000256" key="1">
    <source>
        <dbReference type="ARBA" id="ARBA00002254"/>
    </source>
</evidence>
<evidence type="ECO:0000256" key="3">
    <source>
        <dbReference type="ARBA" id="ARBA00008281"/>
    </source>
</evidence>
<name>A0ABW4KCG8_9BACI</name>
<evidence type="ECO:0000256" key="2">
    <source>
        <dbReference type="ARBA" id="ARBA00004162"/>
    </source>
</evidence>
<dbReference type="NCBIfam" id="NF005826">
    <property type="entry name" value="PRK07718.1"/>
    <property type="match status" value="1"/>
</dbReference>
<dbReference type="InterPro" id="IPR005503">
    <property type="entry name" value="FliL"/>
</dbReference>